<accession>A0ABQ0A6Z9</accession>
<keyword evidence="2" id="KW-1185">Reference proteome</keyword>
<dbReference type="RefSeq" id="WP_353302064.1">
    <property type="nucleotide sequence ID" value="NZ_BAABWN010000003.1"/>
</dbReference>
<reference evidence="1 2" key="1">
    <citation type="submission" date="2024-04" db="EMBL/GenBank/DDBJ databases">
        <title>Draft genome sequence of Sessilibacter corallicola NBRC 116591.</title>
        <authorList>
            <person name="Miyakawa T."/>
            <person name="Kusuya Y."/>
            <person name="Miura T."/>
        </authorList>
    </citation>
    <scope>NUCLEOTIDE SEQUENCE [LARGE SCALE GENOMIC DNA]</scope>
    <source>
        <strain evidence="1 2">KU-00831-HH</strain>
    </source>
</reference>
<organism evidence="1 2">
    <name type="scientific">Sessilibacter corallicola</name>
    <dbReference type="NCBI Taxonomy" id="2904075"/>
    <lineage>
        <taxon>Bacteria</taxon>
        <taxon>Pseudomonadati</taxon>
        <taxon>Pseudomonadota</taxon>
        <taxon>Gammaproteobacteria</taxon>
        <taxon>Cellvibrionales</taxon>
        <taxon>Cellvibrionaceae</taxon>
        <taxon>Sessilibacter</taxon>
    </lineage>
</organism>
<dbReference type="InterPro" id="IPR019647">
    <property type="entry name" value="PhoP_reg_network_YrbL"/>
</dbReference>
<dbReference type="Pfam" id="PF10707">
    <property type="entry name" value="YrbL-PhoP_reg"/>
    <property type="match status" value="1"/>
</dbReference>
<protein>
    <recommendedName>
        <fullName evidence="3">PhoP regulatory network protein YrbL</fullName>
    </recommendedName>
</protein>
<gene>
    <name evidence="1" type="ORF">NBRC116591_12260</name>
</gene>
<proteinExistence type="predicted"/>
<comment type="caution">
    <text evidence="1">The sequence shown here is derived from an EMBL/GenBank/DDBJ whole genome shotgun (WGS) entry which is preliminary data.</text>
</comment>
<dbReference type="Proteomes" id="UP001465153">
    <property type="component" value="Unassembled WGS sequence"/>
</dbReference>
<evidence type="ECO:0000313" key="2">
    <source>
        <dbReference type="Proteomes" id="UP001465153"/>
    </source>
</evidence>
<name>A0ABQ0A6Z9_9GAMM</name>
<sequence length="231" mass="26627">MINLGTESQAFARGGNRLCFFDPSDSKRCIKVLRPDRDPLTKRAQRGFPRNLKPLRYFDDNREEFLVYQQIEKSIGESAFELIPRGFGFVDTNYGRGLVSEIITDSDDKISISLKQYVWIQGVTDELNSALDRFKRRWSELGMPSRNLLLHNIVVQQDSGVIKRLVVIDGLGWSDLFPLAYWIPSIARKKAKRKVGRLPESINELIEKKTLGKDWGYHGWLDDSKREVPPN</sequence>
<evidence type="ECO:0008006" key="3">
    <source>
        <dbReference type="Google" id="ProtNLM"/>
    </source>
</evidence>
<evidence type="ECO:0000313" key="1">
    <source>
        <dbReference type="EMBL" id="GAA6167416.1"/>
    </source>
</evidence>
<dbReference type="EMBL" id="BAABWN010000003">
    <property type="protein sequence ID" value="GAA6167416.1"/>
    <property type="molecule type" value="Genomic_DNA"/>
</dbReference>